<dbReference type="AlphaFoldDB" id="A0A1G6N0N6"/>
<proteinExistence type="predicted"/>
<dbReference type="InterPro" id="IPR000917">
    <property type="entry name" value="Sulfatase_N"/>
</dbReference>
<dbReference type="Proteomes" id="UP000295472">
    <property type="component" value="Unassembled WGS sequence"/>
</dbReference>
<evidence type="ECO:0000256" key="4">
    <source>
        <dbReference type="ARBA" id="ARBA00022692"/>
    </source>
</evidence>
<dbReference type="EMBL" id="QICM01000007">
    <property type="protein sequence ID" value="PXV67605.1"/>
    <property type="molecule type" value="Genomic_DNA"/>
</dbReference>
<dbReference type="EMBL" id="SOAA01000006">
    <property type="protein sequence ID" value="TDS32914.1"/>
    <property type="molecule type" value="Genomic_DNA"/>
</dbReference>
<gene>
    <name evidence="10" type="ORF">BY453_10654</name>
    <name evidence="11" type="ORF">C7954_1135</name>
    <name evidence="8" type="ORF">C8C78_10740</name>
    <name evidence="9" type="ORF">SAMN04488597_11026</name>
</gene>
<comment type="pathway">
    <text evidence="2">Cell wall biogenesis; lipoteichoic acid biosynthesis.</text>
</comment>
<dbReference type="SUPFAM" id="SSF53649">
    <property type="entry name" value="Alkaline phosphatase-like"/>
    <property type="match status" value="1"/>
</dbReference>
<dbReference type="EMBL" id="SOEF01000013">
    <property type="protein sequence ID" value="TDX44332.1"/>
    <property type="molecule type" value="Genomic_DNA"/>
</dbReference>
<keyword evidence="3" id="KW-1003">Cell membrane</keyword>
<dbReference type="Proteomes" id="UP000247389">
    <property type="component" value="Unassembled WGS sequence"/>
</dbReference>
<feature type="domain" description="Sulfatase N-terminal" evidence="7">
    <location>
        <begin position="33"/>
        <end position="120"/>
    </location>
</feature>
<dbReference type="GO" id="GO:0005886">
    <property type="term" value="C:plasma membrane"/>
    <property type="evidence" value="ECO:0007669"/>
    <property type="project" value="UniProtKB-SubCell"/>
</dbReference>
<evidence type="ECO:0000256" key="2">
    <source>
        <dbReference type="ARBA" id="ARBA00004936"/>
    </source>
</evidence>
<dbReference type="Gene3D" id="3.40.720.10">
    <property type="entry name" value="Alkaline Phosphatase, subunit A"/>
    <property type="match status" value="1"/>
</dbReference>
<dbReference type="Proteomes" id="UP000324896">
    <property type="component" value="Unassembled WGS sequence"/>
</dbReference>
<evidence type="ECO:0000256" key="5">
    <source>
        <dbReference type="ARBA" id="ARBA00022989"/>
    </source>
</evidence>
<dbReference type="EMBL" id="FMYT01000010">
    <property type="protein sequence ID" value="SDC61261.1"/>
    <property type="molecule type" value="Genomic_DNA"/>
</dbReference>
<name>A0A1G6N0N6_9FIRM</name>
<evidence type="ECO:0000256" key="3">
    <source>
        <dbReference type="ARBA" id="ARBA00022475"/>
    </source>
</evidence>
<reference evidence="9 15" key="1">
    <citation type="submission" date="2016-10" db="EMBL/GenBank/DDBJ databases">
        <authorList>
            <person name="Varghese N."/>
            <person name="Submissions S."/>
        </authorList>
    </citation>
    <scope>NUCLEOTIDE SEQUENCE [LARGE SCALE GENOMIC DNA]</scope>
    <source>
        <strain evidence="9 15">WG10</strain>
    </source>
</reference>
<keyword evidence="6" id="KW-0472">Membrane</keyword>
<dbReference type="InterPro" id="IPR017850">
    <property type="entry name" value="Alkaline_phosphatase_core_sf"/>
</dbReference>
<dbReference type="Proteomes" id="UP000295758">
    <property type="component" value="Unassembled WGS sequence"/>
</dbReference>
<protein>
    <submittedName>
        <fullName evidence="8 9">Sulfatase</fullName>
    </submittedName>
</protein>
<evidence type="ECO:0000259" key="7">
    <source>
        <dbReference type="Pfam" id="PF00884"/>
    </source>
</evidence>
<reference evidence="11 13" key="3">
    <citation type="submission" date="2019-03" db="EMBL/GenBank/DDBJ databases">
        <title>Subsurface microbial communities from deep shales in Ohio and West Virginia, USA.</title>
        <authorList>
            <person name="Wrighton K."/>
        </authorList>
    </citation>
    <scope>NUCLEOTIDE SEQUENCE [LARGE SCALE GENOMIC DNA]</scope>
    <source>
        <strain evidence="11 13">DSMZ 11287</strain>
        <strain evidence="8 12">MSL28</strain>
    </source>
</reference>
<reference evidence="10 14" key="2">
    <citation type="submission" date="2019-03" db="EMBL/GenBank/DDBJ databases">
        <title>Deep subsurface shale carbon reservoir microbial communities from Ohio and West Virginia, USA.</title>
        <authorList>
            <person name="Wrighton K."/>
        </authorList>
    </citation>
    <scope>NUCLEOTIDE SEQUENCE [LARGE SCALE GENOMIC DNA]</scope>
    <source>
        <strain evidence="10 14">UTICA-S4D12</strain>
    </source>
</reference>
<evidence type="ECO:0000313" key="10">
    <source>
        <dbReference type="EMBL" id="TDS32914.1"/>
    </source>
</evidence>
<evidence type="ECO:0000313" key="11">
    <source>
        <dbReference type="EMBL" id="TDX44332.1"/>
    </source>
</evidence>
<organism evidence="9 15">
    <name type="scientific">Halanaerobium congolense</name>
    <dbReference type="NCBI Taxonomy" id="54121"/>
    <lineage>
        <taxon>Bacteria</taxon>
        <taxon>Bacillati</taxon>
        <taxon>Bacillota</taxon>
        <taxon>Clostridia</taxon>
        <taxon>Halanaerobiales</taxon>
        <taxon>Halanaerobiaceae</taxon>
        <taxon>Halanaerobium</taxon>
    </lineage>
</organism>
<evidence type="ECO:0000313" key="12">
    <source>
        <dbReference type="Proteomes" id="UP000247389"/>
    </source>
</evidence>
<evidence type="ECO:0000313" key="14">
    <source>
        <dbReference type="Proteomes" id="UP000295758"/>
    </source>
</evidence>
<keyword evidence="4" id="KW-0812">Transmembrane</keyword>
<evidence type="ECO:0000313" key="13">
    <source>
        <dbReference type="Proteomes" id="UP000295472"/>
    </source>
</evidence>
<accession>A0A1G6N0N6</accession>
<evidence type="ECO:0000313" key="9">
    <source>
        <dbReference type="EMBL" id="SDC61261.1"/>
    </source>
</evidence>
<dbReference type="Pfam" id="PF00884">
    <property type="entry name" value="Sulfatase"/>
    <property type="match status" value="1"/>
</dbReference>
<evidence type="ECO:0000313" key="15">
    <source>
        <dbReference type="Proteomes" id="UP000324896"/>
    </source>
</evidence>
<evidence type="ECO:0000256" key="6">
    <source>
        <dbReference type="ARBA" id="ARBA00023136"/>
    </source>
</evidence>
<dbReference type="PANTHER" id="PTHR47371">
    <property type="entry name" value="LIPOTEICHOIC ACID SYNTHASE"/>
    <property type="match status" value="1"/>
</dbReference>
<evidence type="ECO:0000313" key="8">
    <source>
        <dbReference type="EMBL" id="PXV67605.1"/>
    </source>
</evidence>
<dbReference type="InterPro" id="IPR050448">
    <property type="entry name" value="OpgB/LTA_synthase_biosynth"/>
</dbReference>
<dbReference type="PANTHER" id="PTHR47371:SF3">
    <property type="entry name" value="PHOSPHOGLYCEROL TRANSFERASE I"/>
    <property type="match status" value="1"/>
</dbReference>
<keyword evidence="5" id="KW-1133">Transmembrane helix</keyword>
<comment type="subcellular location">
    <subcellularLocation>
        <location evidence="1">Cell membrane</location>
        <topology evidence="1">Multi-pass membrane protein</topology>
    </subcellularLocation>
</comment>
<sequence length="124" mass="14762">MQNQEKEDIEQITDSEIVGEEDLNQYHQLEYIKNIIVIQLESFDQKIINYRHNNRKVAPFLNKLKENSLYFNNIYAQHVNESFDAEFSFLTSLYPRNKNYAFKTNDMSKFNSIVKVLKKEATNS</sequence>
<evidence type="ECO:0000256" key="1">
    <source>
        <dbReference type="ARBA" id="ARBA00004651"/>
    </source>
</evidence>